<proteinExistence type="predicted"/>
<feature type="chain" id="PRO_5033994326" evidence="1">
    <location>
        <begin position="19"/>
        <end position="245"/>
    </location>
</feature>
<evidence type="ECO:0000313" key="3">
    <source>
        <dbReference type="Proteomes" id="UP000664521"/>
    </source>
</evidence>
<feature type="signal peptide" evidence="1">
    <location>
        <begin position="1"/>
        <end position="18"/>
    </location>
</feature>
<dbReference type="Proteomes" id="UP000664521">
    <property type="component" value="Unassembled WGS sequence"/>
</dbReference>
<dbReference type="EMBL" id="CAJPDS010000040">
    <property type="protein sequence ID" value="CAF9925915.1"/>
    <property type="molecule type" value="Genomic_DNA"/>
</dbReference>
<organism evidence="2 3">
    <name type="scientific">Heterodermia speciosa</name>
    <dbReference type="NCBI Taxonomy" id="116794"/>
    <lineage>
        <taxon>Eukaryota</taxon>
        <taxon>Fungi</taxon>
        <taxon>Dikarya</taxon>
        <taxon>Ascomycota</taxon>
        <taxon>Pezizomycotina</taxon>
        <taxon>Lecanoromycetes</taxon>
        <taxon>OSLEUM clade</taxon>
        <taxon>Lecanoromycetidae</taxon>
        <taxon>Caliciales</taxon>
        <taxon>Physciaceae</taxon>
        <taxon>Heterodermia</taxon>
    </lineage>
</organism>
<evidence type="ECO:0000256" key="1">
    <source>
        <dbReference type="SAM" id="SignalP"/>
    </source>
</evidence>
<dbReference type="OrthoDB" id="4132046at2759"/>
<accession>A0A8H3IM19</accession>
<evidence type="ECO:0000313" key="2">
    <source>
        <dbReference type="EMBL" id="CAF9925915.1"/>
    </source>
</evidence>
<dbReference type="AlphaFoldDB" id="A0A8H3IM19"/>
<comment type="caution">
    <text evidence="2">The sequence shown here is derived from an EMBL/GenBank/DDBJ whole genome shotgun (WGS) entry which is preliminary data.</text>
</comment>
<sequence length="245" mass="25973">MQYSSLFLAALASSGTLAAPWPKPAADTSLRVILSNQATETGSQTVLNSGSRQQAPPVGSTGPFQTVELVVGAGVQNQDYRCQILDDAGNPIVIQRGANTDITFADGDKGEWTFRHESSVSQIICDPTFKKIGSDASEIRVVLSNQATETGSQTVFPDVSGGRQHQPPVGTTGPFETVEIVVGALVEKQDIRCQLIDENGKPVVATRGANTDITFSDANKGEWTFKAESEVSKIICDPAFKSANA</sequence>
<protein>
    <submittedName>
        <fullName evidence="2">Uncharacterized protein</fullName>
    </submittedName>
</protein>
<gene>
    <name evidence="2" type="ORF">HETSPECPRED_006205</name>
</gene>
<keyword evidence="3" id="KW-1185">Reference proteome</keyword>
<keyword evidence="1" id="KW-0732">Signal</keyword>
<reference evidence="2" key="1">
    <citation type="submission" date="2021-03" db="EMBL/GenBank/DDBJ databases">
        <authorList>
            <person name="Tagirdzhanova G."/>
        </authorList>
    </citation>
    <scope>NUCLEOTIDE SEQUENCE</scope>
</reference>
<name>A0A8H3IM19_9LECA</name>